<comment type="caution">
    <text evidence="3">The sequence shown here is derived from an EMBL/GenBank/DDBJ whole genome shotgun (WGS) entry which is preliminary data.</text>
</comment>
<dbReference type="STRING" id="284581.AMD01_01420"/>
<dbReference type="NCBIfam" id="NF008551">
    <property type="entry name" value="PRK11478.1"/>
    <property type="match status" value="1"/>
</dbReference>
<dbReference type="CDD" id="cd08352">
    <property type="entry name" value="VOC_Bs_YwkD_like"/>
    <property type="match status" value="1"/>
</dbReference>
<evidence type="ECO:0000256" key="1">
    <source>
        <dbReference type="ARBA" id="ARBA00022723"/>
    </source>
</evidence>
<dbReference type="Proteomes" id="UP000037558">
    <property type="component" value="Unassembled WGS sequence"/>
</dbReference>
<dbReference type="InterPro" id="IPR051332">
    <property type="entry name" value="Fosfomycin_Res_Enzymes"/>
</dbReference>
<accession>A0A0M0LIE0</accession>
<keyword evidence="4" id="KW-1185">Reference proteome</keyword>
<protein>
    <recommendedName>
        <fullName evidence="2">VOC domain-containing protein</fullName>
    </recommendedName>
</protein>
<dbReference type="AlphaFoldDB" id="A0A0M0LIE0"/>
<dbReference type="RefSeq" id="WP_053399598.1">
    <property type="nucleotide sequence ID" value="NZ_JAUKEN010000002.1"/>
</dbReference>
<proteinExistence type="predicted"/>
<dbReference type="InterPro" id="IPR004360">
    <property type="entry name" value="Glyas_Fos-R_dOase_dom"/>
</dbReference>
<dbReference type="Pfam" id="PF00903">
    <property type="entry name" value="Glyoxalase"/>
    <property type="match status" value="1"/>
</dbReference>
<sequence>MQLKRIHHVAIIASNYERSKDFYTRVLGCNVVEETYRAERDSYKLDLEVGGVYQIELFSFPGAPERPSYPEARGLRHLAFSVENIEDAVNELRDKGIEVEDVRIDPITEKRYTFFQDPDGLPLELYED</sequence>
<dbReference type="Gene3D" id="3.10.180.10">
    <property type="entry name" value="2,3-Dihydroxybiphenyl 1,2-Dioxygenase, domain 1"/>
    <property type="match status" value="1"/>
</dbReference>
<evidence type="ECO:0000313" key="4">
    <source>
        <dbReference type="Proteomes" id="UP000037558"/>
    </source>
</evidence>
<evidence type="ECO:0000259" key="2">
    <source>
        <dbReference type="PROSITE" id="PS51819"/>
    </source>
</evidence>
<reference evidence="4" key="1">
    <citation type="submission" date="2015-08" db="EMBL/GenBank/DDBJ databases">
        <title>Fjat-14210 dsm16467.</title>
        <authorList>
            <person name="Liu B."/>
            <person name="Wang J."/>
            <person name="Zhu Y."/>
            <person name="Liu G."/>
            <person name="Chen Q."/>
            <person name="Chen Z."/>
            <person name="Lan J."/>
            <person name="Che J."/>
            <person name="Ge C."/>
            <person name="Shi H."/>
            <person name="Pan Z."/>
            <person name="Liu X."/>
        </authorList>
    </citation>
    <scope>NUCLEOTIDE SEQUENCE [LARGE SCALE GENOMIC DNA]</scope>
    <source>
        <strain evidence="4">DSM 16467</strain>
    </source>
</reference>
<dbReference type="OrthoDB" id="9795618at2"/>
<dbReference type="EMBL" id="LILC01000002">
    <property type="protein sequence ID" value="KOO50443.1"/>
    <property type="molecule type" value="Genomic_DNA"/>
</dbReference>
<gene>
    <name evidence="3" type="ORF">AMD01_01420</name>
</gene>
<evidence type="ECO:0000313" key="3">
    <source>
        <dbReference type="EMBL" id="KOO50443.1"/>
    </source>
</evidence>
<dbReference type="PANTHER" id="PTHR36113:SF6">
    <property type="entry name" value="FOSFOMYCIN RESISTANCE PROTEIN FOSX"/>
    <property type="match status" value="1"/>
</dbReference>
<dbReference type="GO" id="GO:0046872">
    <property type="term" value="F:metal ion binding"/>
    <property type="evidence" value="ECO:0007669"/>
    <property type="project" value="UniProtKB-KW"/>
</dbReference>
<dbReference type="InterPro" id="IPR037523">
    <property type="entry name" value="VOC_core"/>
</dbReference>
<dbReference type="PROSITE" id="PS51819">
    <property type="entry name" value="VOC"/>
    <property type="match status" value="1"/>
</dbReference>
<dbReference type="PATRIC" id="fig|284581.3.peg.538"/>
<organism evidence="3 4">
    <name type="scientific">Priestia koreensis</name>
    <dbReference type="NCBI Taxonomy" id="284581"/>
    <lineage>
        <taxon>Bacteria</taxon>
        <taxon>Bacillati</taxon>
        <taxon>Bacillota</taxon>
        <taxon>Bacilli</taxon>
        <taxon>Bacillales</taxon>
        <taxon>Bacillaceae</taxon>
        <taxon>Priestia</taxon>
    </lineage>
</organism>
<feature type="domain" description="VOC" evidence="2">
    <location>
        <begin position="5"/>
        <end position="128"/>
    </location>
</feature>
<keyword evidence="1" id="KW-0479">Metal-binding</keyword>
<name>A0A0M0LIE0_9BACI</name>
<dbReference type="InterPro" id="IPR029068">
    <property type="entry name" value="Glyas_Bleomycin-R_OHBP_Dase"/>
</dbReference>
<dbReference type="SUPFAM" id="SSF54593">
    <property type="entry name" value="Glyoxalase/Bleomycin resistance protein/Dihydroxybiphenyl dioxygenase"/>
    <property type="match status" value="1"/>
</dbReference>
<dbReference type="PANTHER" id="PTHR36113">
    <property type="entry name" value="LYASE, PUTATIVE-RELATED-RELATED"/>
    <property type="match status" value="1"/>
</dbReference>
<dbReference type="InterPro" id="IPR037478">
    <property type="entry name" value="YwkD-like_dom"/>
</dbReference>